<evidence type="ECO:0000313" key="2">
    <source>
        <dbReference type="EMBL" id="KAJ5086130.1"/>
    </source>
</evidence>
<proteinExistence type="predicted"/>
<evidence type="ECO:0000256" key="1">
    <source>
        <dbReference type="SAM" id="MobiDB-lite"/>
    </source>
</evidence>
<evidence type="ECO:0000313" key="3">
    <source>
        <dbReference type="Proteomes" id="UP001149074"/>
    </source>
</evidence>
<feature type="compositionally biased region" description="Polar residues" evidence="1">
    <location>
        <begin position="1"/>
        <end position="10"/>
    </location>
</feature>
<protein>
    <submittedName>
        <fullName evidence="2">Uncharacterized protein</fullName>
    </submittedName>
</protein>
<dbReference type="AlphaFoldDB" id="A0A9W9JYG8"/>
<keyword evidence="3" id="KW-1185">Reference proteome</keyword>
<dbReference type="GeneID" id="81362371"/>
<comment type="caution">
    <text evidence="2">The sequence shown here is derived from an EMBL/GenBank/DDBJ whole genome shotgun (WGS) entry which is preliminary data.</text>
</comment>
<dbReference type="EMBL" id="JAPQKI010000010">
    <property type="protein sequence ID" value="KAJ5086130.1"/>
    <property type="molecule type" value="Genomic_DNA"/>
</dbReference>
<dbReference type="Proteomes" id="UP001149074">
    <property type="component" value="Unassembled WGS sequence"/>
</dbReference>
<organism evidence="2 3">
    <name type="scientific">Penicillium argentinense</name>
    <dbReference type="NCBI Taxonomy" id="1131581"/>
    <lineage>
        <taxon>Eukaryota</taxon>
        <taxon>Fungi</taxon>
        <taxon>Dikarya</taxon>
        <taxon>Ascomycota</taxon>
        <taxon>Pezizomycotina</taxon>
        <taxon>Eurotiomycetes</taxon>
        <taxon>Eurotiomycetidae</taxon>
        <taxon>Eurotiales</taxon>
        <taxon>Aspergillaceae</taxon>
        <taxon>Penicillium</taxon>
    </lineage>
</organism>
<name>A0A9W9JYG8_9EURO</name>
<gene>
    <name evidence="2" type="ORF">N7532_010901</name>
</gene>
<sequence length="72" mass="7570">MSSPAVQITPQPQPDGGVPHPSGTSPPILDIVRCSRCQQSLSLASQSNSGAVQFGMNSYYCNRCASKVGFVQ</sequence>
<accession>A0A9W9JYG8</accession>
<feature type="region of interest" description="Disordered" evidence="1">
    <location>
        <begin position="1"/>
        <end position="27"/>
    </location>
</feature>
<dbReference type="RefSeq" id="XP_056470808.1">
    <property type="nucleotide sequence ID" value="XM_056623392.1"/>
</dbReference>
<dbReference type="OrthoDB" id="3920481at2759"/>
<reference evidence="2" key="2">
    <citation type="journal article" date="2023" name="IMA Fungus">
        <title>Comparative genomic study of the Penicillium genus elucidates a diverse pangenome and 15 lateral gene transfer events.</title>
        <authorList>
            <person name="Petersen C."/>
            <person name="Sorensen T."/>
            <person name="Nielsen M.R."/>
            <person name="Sondergaard T.E."/>
            <person name="Sorensen J.L."/>
            <person name="Fitzpatrick D.A."/>
            <person name="Frisvad J.C."/>
            <person name="Nielsen K.L."/>
        </authorList>
    </citation>
    <scope>NUCLEOTIDE SEQUENCE</scope>
    <source>
        <strain evidence="2">IBT 30761</strain>
    </source>
</reference>
<reference evidence="2" key="1">
    <citation type="submission" date="2022-11" db="EMBL/GenBank/DDBJ databases">
        <authorList>
            <person name="Petersen C."/>
        </authorList>
    </citation>
    <scope>NUCLEOTIDE SEQUENCE</scope>
    <source>
        <strain evidence="2">IBT 30761</strain>
    </source>
</reference>